<organism evidence="3 4">
    <name type="scientific">Chitinophaga agrisoli</name>
    <dbReference type="NCBI Taxonomy" id="2607653"/>
    <lineage>
        <taxon>Bacteria</taxon>
        <taxon>Pseudomonadati</taxon>
        <taxon>Bacteroidota</taxon>
        <taxon>Chitinophagia</taxon>
        <taxon>Chitinophagales</taxon>
        <taxon>Chitinophagaceae</taxon>
        <taxon>Chitinophaga</taxon>
    </lineage>
</organism>
<dbReference type="InterPro" id="IPR010496">
    <property type="entry name" value="AL/BT2_dom"/>
</dbReference>
<keyword evidence="4" id="KW-1185">Reference proteome</keyword>
<proteinExistence type="predicted"/>
<reference evidence="3 4" key="2">
    <citation type="submission" date="2019-09" db="EMBL/GenBank/DDBJ databases">
        <authorList>
            <person name="Jin C."/>
        </authorList>
    </citation>
    <scope>NUCLEOTIDE SEQUENCE [LARGE SCALE GENOMIC DNA]</scope>
    <source>
        <strain evidence="3 4">BN140078</strain>
    </source>
</reference>
<feature type="domain" description="3-keto-alpha-glucoside-1,2-lyase/3-keto-2-hydroxy-glucal hydratase" evidence="2">
    <location>
        <begin position="123"/>
        <end position="207"/>
    </location>
</feature>
<dbReference type="Proteomes" id="UP000324611">
    <property type="component" value="Unassembled WGS sequence"/>
</dbReference>
<feature type="chain" id="PRO_5023064443" description="3-keto-alpha-glucoside-1,2-lyase/3-keto-2-hydroxy-glucal hydratase domain-containing protein" evidence="1">
    <location>
        <begin position="25"/>
        <end position="209"/>
    </location>
</feature>
<dbReference type="AlphaFoldDB" id="A0A5B2W444"/>
<dbReference type="Gene3D" id="2.60.120.560">
    <property type="entry name" value="Exo-inulinase, domain 1"/>
    <property type="match status" value="1"/>
</dbReference>
<protein>
    <recommendedName>
        <fullName evidence="2">3-keto-alpha-glucoside-1,2-lyase/3-keto-2-hydroxy-glucal hydratase domain-containing protein</fullName>
    </recommendedName>
</protein>
<evidence type="ECO:0000313" key="3">
    <source>
        <dbReference type="EMBL" id="KAA2245326.1"/>
    </source>
</evidence>
<evidence type="ECO:0000313" key="4">
    <source>
        <dbReference type="Proteomes" id="UP000324611"/>
    </source>
</evidence>
<dbReference type="GO" id="GO:0016787">
    <property type="term" value="F:hydrolase activity"/>
    <property type="evidence" value="ECO:0007669"/>
    <property type="project" value="InterPro"/>
</dbReference>
<dbReference type="RefSeq" id="WP_149836715.1">
    <property type="nucleotide sequence ID" value="NZ_VUOC01000001.1"/>
</dbReference>
<evidence type="ECO:0000256" key="1">
    <source>
        <dbReference type="SAM" id="SignalP"/>
    </source>
</evidence>
<name>A0A5B2W444_9BACT</name>
<comment type="caution">
    <text evidence="3">The sequence shown here is derived from an EMBL/GenBank/DDBJ whole genome shotgun (WGS) entry which is preliminary data.</text>
</comment>
<keyword evidence="1" id="KW-0732">Signal</keyword>
<sequence length="209" mass="23473">MSKILYISATILLFSLPGYSQQHADLSVQAVTAVNRTADNPAMGELHLSECPNPGIAWLHHINFRKGTISFEVKGKDVLQRSFVGIAFQGVNDTTYDAVYFRPFNFRAQDPARKSHSVQYISLPAYDWPKLREEHPNQYEQPIEPPPAPDDWFQVRIVVNSPTVQVFVNNQPTPSLQVQQLSHHAGGKLGLWVGNNSAGNWRNLTITPE</sequence>
<feature type="signal peptide" evidence="1">
    <location>
        <begin position="1"/>
        <end position="24"/>
    </location>
</feature>
<dbReference type="EMBL" id="VUOC01000001">
    <property type="protein sequence ID" value="KAA2245326.1"/>
    <property type="molecule type" value="Genomic_DNA"/>
</dbReference>
<gene>
    <name evidence="3" type="ORF">F0L74_05020</name>
</gene>
<evidence type="ECO:0000259" key="2">
    <source>
        <dbReference type="Pfam" id="PF06439"/>
    </source>
</evidence>
<reference evidence="3 4" key="1">
    <citation type="submission" date="2019-09" db="EMBL/GenBank/DDBJ databases">
        <title>Chitinophaga ginsengihumi sp. nov., isolated from soil of ginseng rhizosphere.</title>
        <authorList>
            <person name="Lee J."/>
        </authorList>
    </citation>
    <scope>NUCLEOTIDE SEQUENCE [LARGE SCALE GENOMIC DNA]</scope>
    <source>
        <strain evidence="3 4">BN140078</strain>
    </source>
</reference>
<accession>A0A5B2W444</accession>
<dbReference type="Pfam" id="PF06439">
    <property type="entry name" value="3keto-disac_hyd"/>
    <property type="match status" value="1"/>
</dbReference>